<evidence type="ECO:0000313" key="1">
    <source>
        <dbReference type="EMBL" id="KRX01451.1"/>
    </source>
</evidence>
<protein>
    <submittedName>
        <fullName evidence="1">Uncharacterized protein</fullName>
    </submittedName>
</protein>
<sequence length="113" mass="13334">MDKSAYPQQAIKAIISSQLQYKTKQNVLQKIFQAQNIQDKRQLAITNIQQQELNPYINQQCQSVECIYDVNLVAKFMVKNLNQFECYFCKQKIQTVEFYKDISLGNVIQEYLK</sequence>
<keyword evidence="2" id="KW-1185">Reference proteome</keyword>
<proteinExistence type="predicted"/>
<dbReference type="EMBL" id="LDAU01000170">
    <property type="protein sequence ID" value="KRX01451.1"/>
    <property type="molecule type" value="Genomic_DNA"/>
</dbReference>
<organism evidence="1 2">
    <name type="scientific">Pseudocohnilembus persalinus</name>
    <name type="common">Ciliate</name>
    <dbReference type="NCBI Taxonomy" id="266149"/>
    <lineage>
        <taxon>Eukaryota</taxon>
        <taxon>Sar</taxon>
        <taxon>Alveolata</taxon>
        <taxon>Ciliophora</taxon>
        <taxon>Intramacronucleata</taxon>
        <taxon>Oligohymenophorea</taxon>
        <taxon>Scuticociliatia</taxon>
        <taxon>Philasterida</taxon>
        <taxon>Pseudocohnilembidae</taxon>
        <taxon>Pseudocohnilembus</taxon>
    </lineage>
</organism>
<dbReference type="Proteomes" id="UP000054937">
    <property type="component" value="Unassembled WGS sequence"/>
</dbReference>
<accession>A0A0V0QGY5</accession>
<reference evidence="1 2" key="1">
    <citation type="journal article" date="2015" name="Sci. Rep.">
        <title>Genome of the facultative scuticociliatosis pathogen Pseudocohnilembus persalinus provides insight into its virulence through horizontal gene transfer.</title>
        <authorList>
            <person name="Xiong J."/>
            <person name="Wang G."/>
            <person name="Cheng J."/>
            <person name="Tian M."/>
            <person name="Pan X."/>
            <person name="Warren A."/>
            <person name="Jiang C."/>
            <person name="Yuan D."/>
            <person name="Miao W."/>
        </authorList>
    </citation>
    <scope>NUCLEOTIDE SEQUENCE [LARGE SCALE GENOMIC DNA]</scope>
    <source>
        <strain evidence="1">36N120E</strain>
    </source>
</reference>
<name>A0A0V0QGY5_PSEPJ</name>
<dbReference type="InParanoid" id="A0A0V0QGY5"/>
<dbReference type="AlphaFoldDB" id="A0A0V0QGY5"/>
<evidence type="ECO:0000313" key="2">
    <source>
        <dbReference type="Proteomes" id="UP000054937"/>
    </source>
</evidence>
<comment type="caution">
    <text evidence="1">The sequence shown here is derived from an EMBL/GenBank/DDBJ whole genome shotgun (WGS) entry which is preliminary data.</text>
</comment>
<gene>
    <name evidence="1" type="ORF">PPERSA_01354</name>
</gene>